<dbReference type="PROSITE" id="PS50110">
    <property type="entry name" value="RESPONSE_REGULATORY"/>
    <property type="match status" value="1"/>
</dbReference>
<dbReference type="AlphaFoldDB" id="A8F1K1"/>
<keyword evidence="4 7" id="KW-0238">DNA-binding</keyword>
<accession>A8F1K1</accession>
<feature type="domain" description="OmpR/PhoB-type" evidence="9">
    <location>
        <begin position="136"/>
        <end position="231"/>
    </location>
</feature>
<dbReference type="SMART" id="SM00448">
    <property type="entry name" value="REC"/>
    <property type="match status" value="1"/>
</dbReference>
<protein>
    <submittedName>
        <fullName evidence="10">PetR</fullName>
    </submittedName>
</protein>
<dbReference type="SUPFAM" id="SSF52172">
    <property type="entry name" value="CheY-like"/>
    <property type="match status" value="1"/>
</dbReference>
<name>A8F1K1_RICM5</name>
<keyword evidence="2" id="KW-0902">Two-component regulatory system</keyword>
<evidence type="ECO:0000259" key="9">
    <source>
        <dbReference type="PROSITE" id="PS51755"/>
    </source>
</evidence>
<evidence type="ECO:0000256" key="3">
    <source>
        <dbReference type="ARBA" id="ARBA00023015"/>
    </source>
</evidence>
<dbReference type="Proteomes" id="UP000001311">
    <property type="component" value="Chromosome"/>
</dbReference>
<evidence type="ECO:0000256" key="4">
    <source>
        <dbReference type="ARBA" id="ARBA00023125"/>
    </source>
</evidence>
<keyword evidence="1 6" id="KW-0597">Phosphoprotein</keyword>
<evidence type="ECO:0000256" key="1">
    <source>
        <dbReference type="ARBA" id="ARBA00022553"/>
    </source>
</evidence>
<dbReference type="SMART" id="SM00862">
    <property type="entry name" value="Trans_reg_C"/>
    <property type="match status" value="1"/>
</dbReference>
<evidence type="ECO:0000259" key="8">
    <source>
        <dbReference type="PROSITE" id="PS50110"/>
    </source>
</evidence>
<dbReference type="EMBL" id="CP000683">
    <property type="protein sequence ID" value="ABV84787.1"/>
    <property type="molecule type" value="Genomic_DNA"/>
</dbReference>
<evidence type="ECO:0000313" key="10">
    <source>
        <dbReference type="EMBL" id="ABV84787.1"/>
    </source>
</evidence>
<dbReference type="InterPro" id="IPR039420">
    <property type="entry name" value="WalR-like"/>
</dbReference>
<sequence length="231" mass="26317">MKRVYMHTYNAHLLIVDDDSRILALLKQFLNKNAFLVSTASSVIEAKNLLKTSNYDLIILDVMLPEITGLEFATTIRDAGNNIPIVMLTALSEADDRVKGLEAGASDYITKPFEPRELLLRINNLINNYNNFKKETNIIKFGNNFYNSDTKEFTKNNQIVSLSSTEQKLLEILIKNSGKSTSRFELSKIMGGLSMRSIDVQITRIRNKIEDNPKEPKYLKTVRNEGYALYI</sequence>
<dbReference type="KEGG" id="rms:RMA_0608"/>
<keyword evidence="11" id="KW-1185">Reference proteome</keyword>
<dbReference type="GO" id="GO:0000156">
    <property type="term" value="F:phosphorelay response regulator activity"/>
    <property type="evidence" value="ECO:0007669"/>
    <property type="project" value="TreeGrafter"/>
</dbReference>
<dbReference type="GO" id="GO:0005829">
    <property type="term" value="C:cytosol"/>
    <property type="evidence" value="ECO:0007669"/>
    <property type="project" value="TreeGrafter"/>
</dbReference>
<dbReference type="HOGENOM" id="CLU_000445_30_4_5"/>
<feature type="domain" description="Response regulatory" evidence="8">
    <location>
        <begin position="12"/>
        <end position="126"/>
    </location>
</feature>
<evidence type="ECO:0000256" key="6">
    <source>
        <dbReference type="PROSITE-ProRule" id="PRU00169"/>
    </source>
</evidence>
<dbReference type="InterPro" id="IPR001789">
    <property type="entry name" value="Sig_transdc_resp-reg_receiver"/>
</dbReference>
<reference evidence="10 11" key="1">
    <citation type="journal article" date="2007" name="Genome Res.">
        <title>Lateral gene transfer between obligate intracellular bacteria: evidence from the Rickettsia massiliae genome.</title>
        <authorList>
            <person name="Blanc G."/>
            <person name="Ogata H."/>
            <person name="Robert C."/>
            <person name="Audic S."/>
            <person name="Claverie J.-M."/>
            <person name="Raoult D."/>
        </authorList>
    </citation>
    <scope>NUCLEOTIDE SEQUENCE [LARGE SCALE GENOMIC DNA]</scope>
    <source>
        <strain evidence="11">Mtu5</strain>
    </source>
</reference>
<dbReference type="PROSITE" id="PS51755">
    <property type="entry name" value="OMPR_PHOB"/>
    <property type="match status" value="1"/>
</dbReference>
<dbReference type="Gene3D" id="3.40.50.2300">
    <property type="match status" value="1"/>
</dbReference>
<feature type="modified residue" description="4-aspartylphosphate" evidence="6">
    <location>
        <position position="61"/>
    </location>
</feature>
<dbReference type="PANTHER" id="PTHR48111:SF4">
    <property type="entry name" value="DNA-BINDING DUAL TRANSCRIPTIONAL REGULATOR OMPR"/>
    <property type="match status" value="1"/>
</dbReference>
<dbReference type="InterPro" id="IPR016032">
    <property type="entry name" value="Sig_transdc_resp-reg_C-effctor"/>
</dbReference>
<dbReference type="CDD" id="cd17574">
    <property type="entry name" value="REC_OmpR"/>
    <property type="match status" value="1"/>
</dbReference>
<dbReference type="CDD" id="cd00383">
    <property type="entry name" value="trans_reg_C"/>
    <property type="match status" value="1"/>
</dbReference>
<evidence type="ECO:0000313" key="11">
    <source>
        <dbReference type="Proteomes" id="UP000001311"/>
    </source>
</evidence>
<keyword evidence="3" id="KW-0805">Transcription regulation</keyword>
<dbReference type="GO" id="GO:0006355">
    <property type="term" value="P:regulation of DNA-templated transcription"/>
    <property type="evidence" value="ECO:0007669"/>
    <property type="project" value="InterPro"/>
</dbReference>
<dbReference type="Pfam" id="PF00072">
    <property type="entry name" value="Response_reg"/>
    <property type="match status" value="1"/>
</dbReference>
<dbReference type="InterPro" id="IPR011006">
    <property type="entry name" value="CheY-like_superfamily"/>
</dbReference>
<evidence type="ECO:0000256" key="5">
    <source>
        <dbReference type="ARBA" id="ARBA00023163"/>
    </source>
</evidence>
<evidence type="ECO:0000256" key="7">
    <source>
        <dbReference type="PROSITE-ProRule" id="PRU01091"/>
    </source>
</evidence>
<proteinExistence type="predicted"/>
<organism evidence="10 11">
    <name type="scientific">Rickettsia massiliae (strain Mtu5)</name>
    <dbReference type="NCBI Taxonomy" id="416276"/>
    <lineage>
        <taxon>Bacteria</taxon>
        <taxon>Pseudomonadati</taxon>
        <taxon>Pseudomonadota</taxon>
        <taxon>Alphaproteobacteria</taxon>
        <taxon>Rickettsiales</taxon>
        <taxon>Rickettsiaceae</taxon>
        <taxon>Rickettsieae</taxon>
        <taxon>Rickettsia</taxon>
        <taxon>spotted fever group</taxon>
    </lineage>
</organism>
<dbReference type="FunFam" id="3.40.50.2300:FF:000001">
    <property type="entry name" value="DNA-binding response regulator PhoB"/>
    <property type="match status" value="1"/>
</dbReference>
<evidence type="ECO:0000256" key="2">
    <source>
        <dbReference type="ARBA" id="ARBA00023012"/>
    </source>
</evidence>
<dbReference type="GO" id="GO:0000976">
    <property type="term" value="F:transcription cis-regulatory region binding"/>
    <property type="evidence" value="ECO:0007669"/>
    <property type="project" value="TreeGrafter"/>
</dbReference>
<dbReference type="GO" id="GO:0032993">
    <property type="term" value="C:protein-DNA complex"/>
    <property type="evidence" value="ECO:0007669"/>
    <property type="project" value="TreeGrafter"/>
</dbReference>
<dbReference type="InterPro" id="IPR001867">
    <property type="entry name" value="OmpR/PhoB-type_DNA-bd"/>
</dbReference>
<keyword evidence="5" id="KW-0804">Transcription</keyword>
<dbReference type="SUPFAM" id="SSF46894">
    <property type="entry name" value="C-terminal effector domain of the bipartite response regulators"/>
    <property type="match status" value="1"/>
</dbReference>
<dbReference type="Gene3D" id="1.10.10.10">
    <property type="entry name" value="Winged helix-like DNA-binding domain superfamily/Winged helix DNA-binding domain"/>
    <property type="match status" value="1"/>
</dbReference>
<dbReference type="PANTHER" id="PTHR48111">
    <property type="entry name" value="REGULATOR OF RPOS"/>
    <property type="match status" value="1"/>
</dbReference>
<dbReference type="InterPro" id="IPR036388">
    <property type="entry name" value="WH-like_DNA-bd_sf"/>
</dbReference>
<feature type="DNA-binding region" description="OmpR/PhoB-type" evidence="7">
    <location>
        <begin position="136"/>
        <end position="231"/>
    </location>
</feature>
<dbReference type="Pfam" id="PF00486">
    <property type="entry name" value="Trans_reg_C"/>
    <property type="match status" value="1"/>
</dbReference>
<gene>
    <name evidence="10" type="primary">ompR</name>
    <name evidence="10" type="ordered locus">RMA_0608</name>
</gene>
<dbReference type="Gene3D" id="6.10.250.690">
    <property type="match status" value="1"/>
</dbReference>